<feature type="compositionally biased region" description="Basic and acidic residues" evidence="1">
    <location>
        <begin position="468"/>
        <end position="480"/>
    </location>
</feature>
<dbReference type="VEuPathDB" id="FungiDB:Z519_09094"/>
<keyword evidence="2" id="KW-1133">Transmembrane helix</keyword>
<feature type="signal peptide" evidence="3">
    <location>
        <begin position="1"/>
        <end position="24"/>
    </location>
</feature>
<feature type="transmembrane region" description="Helical" evidence="2">
    <location>
        <begin position="116"/>
        <end position="134"/>
    </location>
</feature>
<feature type="transmembrane region" description="Helical" evidence="2">
    <location>
        <begin position="155"/>
        <end position="174"/>
    </location>
</feature>
<feature type="transmembrane region" description="Helical" evidence="2">
    <location>
        <begin position="307"/>
        <end position="329"/>
    </location>
</feature>
<evidence type="ECO:0000256" key="2">
    <source>
        <dbReference type="SAM" id="Phobius"/>
    </source>
</evidence>
<keyword evidence="5" id="KW-1185">Reference proteome</keyword>
<keyword evidence="3" id="KW-0732">Signal</keyword>
<gene>
    <name evidence="4" type="ORF">Z519_09094</name>
</gene>
<dbReference type="GeneID" id="27702022"/>
<sequence length="545" mass="60533">MSLPPRTLLPSLVILLLFSALACAAKEGQAGGESACTSEGSTEQGCPISGNSDYYGLGVRMGIYSQWMTSWIANNFLCEEIIGSLETNSIFLLALFSTVFFYSVQKDQIRVVDVLVIHQMCVGFLFSIMSLWGYRTMYYKTEGPGGRRHFGGFGTHFRLILMSMITLYGVWFWAKGIDALSPCDRRTACGGLQLSFFGPLRVESWLTRGINLAMAIAAALYYAVMAIVAGITGVVYVMRKWRREVDNWELIEHPDADVSLNKRELTIWYICLSSFNMFWIVSAIINIELTLSLNHMSNVLGRSAVVGAGQLIPLAIGMISLVRVLYVLAQTRAPWLRKKDNDDCCPRSGGDGDEKAMSGLGLSPYSPAPQKKRTEDAEKFAVLATMKRPATLPILPASIRRSEKRTLTHRILLAWLPWLNIFEWSKESLTPQLFRESMIFGNHSAKEKDSEVGFEVVGVSKMHLEARDSRQRMGHNREESAATDESSTAALLNSPPRLLPGQRGLLAPMGNDEVEMADRRSSISDPNSLAAGIYDGDGYDEYLSH</sequence>
<accession>A0A0D2HB30</accession>
<feature type="region of interest" description="Disordered" evidence="1">
    <location>
        <begin position="468"/>
        <end position="497"/>
    </location>
</feature>
<keyword evidence="2" id="KW-0812">Transmembrane</keyword>
<feature type="region of interest" description="Disordered" evidence="1">
    <location>
        <begin position="340"/>
        <end position="372"/>
    </location>
</feature>
<organism evidence="4 5">
    <name type="scientific">Cladophialophora bantiana (strain ATCC 10958 / CBS 173.52 / CDC B-1940 / NIH 8579)</name>
    <name type="common">Xylohypha bantiana</name>
    <dbReference type="NCBI Taxonomy" id="1442370"/>
    <lineage>
        <taxon>Eukaryota</taxon>
        <taxon>Fungi</taxon>
        <taxon>Dikarya</taxon>
        <taxon>Ascomycota</taxon>
        <taxon>Pezizomycotina</taxon>
        <taxon>Eurotiomycetes</taxon>
        <taxon>Chaetothyriomycetidae</taxon>
        <taxon>Chaetothyriales</taxon>
        <taxon>Herpotrichiellaceae</taxon>
        <taxon>Cladophialophora</taxon>
    </lineage>
</organism>
<evidence type="ECO:0000313" key="5">
    <source>
        <dbReference type="Proteomes" id="UP000053789"/>
    </source>
</evidence>
<dbReference type="Proteomes" id="UP000053789">
    <property type="component" value="Unassembled WGS sequence"/>
</dbReference>
<name>A0A0D2HB30_CLAB1</name>
<evidence type="ECO:0000256" key="1">
    <source>
        <dbReference type="SAM" id="MobiDB-lite"/>
    </source>
</evidence>
<feature type="transmembrane region" description="Helical" evidence="2">
    <location>
        <begin position="85"/>
        <end position="104"/>
    </location>
</feature>
<dbReference type="OrthoDB" id="3945378at2759"/>
<feature type="compositionally biased region" description="Low complexity" evidence="1">
    <location>
        <begin position="483"/>
        <end position="497"/>
    </location>
</feature>
<reference evidence="4" key="1">
    <citation type="submission" date="2015-01" db="EMBL/GenBank/DDBJ databases">
        <title>The Genome Sequence of Cladophialophora bantiana CBS 173.52.</title>
        <authorList>
            <consortium name="The Broad Institute Genomics Platform"/>
            <person name="Cuomo C."/>
            <person name="de Hoog S."/>
            <person name="Gorbushina A."/>
            <person name="Stielow B."/>
            <person name="Teixiera M."/>
            <person name="Abouelleil A."/>
            <person name="Chapman S.B."/>
            <person name="Priest M."/>
            <person name="Young S.K."/>
            <person name="Wortman J."/>
            <person name="Nusbaum C."/>
            <person name="Birren B."/>
        </authorList>
    </citation>
    <scope>NUCLEOTIDE SEQUENCE [LARGE SCALE GENOMIC DNA]</scope>
    <source>
        <strain evidence="4">CBS 173.52</strain>
    </source>
</reference>
<feature type="compositionally biased region" description="Basic and acidic residues" evidence="1">
    <location>
        <begin position="340"/>
        <end position="356"/>
    </location>
</feature>
<feature type="transmembrane region" description="Helical" evidence="2">
    <location>
        <begin position="212"/>
        <end position="237"/>
    </location>
</feature>
<dbReference type="PROSITE" id="PS51257">
    <property type="entry name" value="PROKAR_LIPOPROTEIN"/>
    <property type="match status" value="1"/>
</dbReference>
<dbReference type="EMBL" id="KN846993">
    <property type="protein sequence ID" value="KIW90448.1"/>
    <property type="molecule type" value="Genomic_DNA"/>
</dbReference>
<feature type="transmembrane region" description="Helical" evidence="2">
    <location>
        <begin position="267"/>
        <end position="287"/>
    </location>
</feature>
<protein>
    <submittedName>
        <fullName evidence="4">Uncharacterized protein</fullName>
    </submittedName>
</protein>
<evidence type="ECO:0000256" key="3">
    <source>
        <dbReference type="SAM" id="SignalP"/>
    </source>
</evidence>
<dbReference type="RefSeq" id="XP_016617117.1">
    <property type="nucleotide sequence ID" value="XM_016766819.1"/>
</dbReference>
<dbReference type="AlphaFoldDB" id="A0A0D2HB30"/>
<feature type="region of interest" description="Disordered" evidence="1">
    <location>
        <begin position="516"/>
        <end position="537"/>
    </location>
</feature>
<proteinExistence type="predicted"/>
<evidence type="ECO:0000313" key="4">
    <source>
        <dbReference type="EMBL" id="KIW90448.1"/>
    </source>
</evidence>
<feature type="chain" id="PRO_5002243146" evidence="3">
    <location>
        <begin position="25"/>
        <end position="545"/>
    </location>
</feature>
<keyword evidence="2" id="KW-0472">Membrane</keyword>
<dbReference type="HOGENOM" id="CLU_031978_0_0_1"/>